<dbReference type="PANTHER" id="PTHR12463">
    <property type="entry name" value="OXYGENASE-RELATED"/>
    <property type="match status" value="1"/>
</dbReference>
<evidence type="ECO:0000313" key="3">
    <source>
        <dbReference type="Proteomes" id="UP000837857"/>
    </source>
</evidence>
<evidence type="ECO:0000256" key="1">
    <source>
        <dbReference type="ARBA" id="ARBA00001954"/>
    </source>
</evidence>
<dbReference type="EMBL" id="OW152819">
    <property type="protein sequence ID" value="CAH2074526.1"/>
    <property type="molecule type" value="Genomic_DNA"/>
</dbReference>
<dbReference type="PANTHER" id="PTHR12463:SF0">
    <property type="entry name" value="ALPHA-KETOGLUTARATE-DEPENDENT DIOXYGENASE ALKB HOMOLOG 4"/>
    <property type="match status" value="1"/>
</dbReference>
<gene>
    <name evidence="2" type="ORF">IPOD504_LOCUS16118</name>
</gene>
<dbReference type="InterPro" id="IPR037151">
    <property type="entry name" value="AlkB-like_sf"/>
</dbReference>
<protein>
    <recommendedName>
        <fullName evidence="4">Alpha-ketoglutarate-dependent dioxygenase AlkB-like domain-containing protein</fullName>
    </recommendedName>
</protein>
<dbReference type="InterPro" id="IPR032857">
    <property type="entry name" value="ALKBH4"/>
</dbReference>
<dbReference type="SUPFAM" id="SSF51197">
    <property type="entry name" value="Clavaminate synthase-like"/>
    <property type="match status" value="1"/>
</dbReference>
<keyword evidence="3" id="KW-1185">Reference proteome</keyword>
<feature type="non-terminal residue" evidence="2">
    <location>
        <position position="104"/>
    </location>
</feature>
<evidence type="ECO:0000313" key="2">
    <source>
        <dbReference type="EMBL" id="CAH2074526.1"/>
    </source>
</evidence>
<sequence length="104" mass="12458">MLEASKPTEEIDVIIRVPLIRRSVLVLYGEARYHWEHFVLREDIISRRVCIAYREFTPPYLANGVHSETGNEITRRAKHFWDHTKKKQENNIKELQQRCDELLL</sequence>
<proteinExistence type="predicted"/>
<dbReference type="Proteomes" id="UP000837857">
    <property type="component" value="Chromosome 7"/>
</dbReference>
<evidence type="ECO:0008006" key="4">
    <source>
        <dbReference type="Google" id="ProtNLM"/>
    </source>
</evidence>
<accession>A0ABN8J1X3</accession>
<reference evidence="2" key="1">
    <citation type="submission" date="2022-03" db="EMBL/GenBank/DDBJ databases">
        <authorList>
            <person name="Martin H S."/>
        </authorList>
    </citation>
    <scope>NUCLEOTIDE SEQUENCE</scope>
</reference>
<organism evidence="2 3">
    <name type="scientific">Iphiclides podalirius</name>
    <name type="common">scarce swallowtail</name>
    <dbReference type="NCBI Taxonomy" id="110791"/>
    <lineage>
        <taxon>Eukaryota</taxon>
        <taxon>Metazoa</taxon>
        <taxon>Ecdysozoa</taxon>
        <taxon>Arthropoda</taxon>
        <taxon>Hexapoda</taxon>
        <taxon>Insecta</taxon>
        <taxon>Pterygota</taxon>
        <taxon>Neoptera</taxon>
        <taxon>Endopterygota</taxon>
        <taxon>Lepidoptera</taxon>
        <taxon>Glossata</taxon>
        <taxon>Ditrysia</taxon>
        <taxon>Papilionoidea</taxon>
        <taxon>Papilionidae</taxon>
        <taxon>Papilioninae</taxon>
        <taxon>Iphiclides</taxon>
    </lineage>
</organism>
<comment type="cofactor">
    <cofactor evidence="1">
        <name>Fe(2+)</name>
        <dbReference type="ChEBI" id="CHEBI:29033"/>
    </cofactor>
</comment>
<name>A0ABN8J1X3_9NEOP</name>
<dbReference type="Gene3D" id="2.60.120.590">
    <property type="entry name" value="Alpha-ketoglutarate-dependent dioxygenase AlkB-like"/>
    <property type="match status" value="1"/>
</dbReference>